<dbReference type="Pfam" id="PF01535">
    <property type="entry name" value="PPR"/>
    <property type="match status" value="2"/>
</dbReference>
<gene>
    <name evidence="4" type="ORF">TAV2_LOCUS5538</name>
</gene>
<evidence type="ECO:0000313" key="5">
    <source>
        <dbReference type="Proteomes" id="UP000836841"/>
    </source>
</evidence>
<evidence type="ECO:0000256" key="2">
    <source>
        <dbReference type="ARBA" id="ARBA00022737"/>
    </source>
</evidence>
<feature type="repeat" description="PPR" evidence="3">
    <location>
        <begin position="283"/>
        <end position="317"/>
    </location>
</feature>
<dbReference type="InterPro" id="IPR002885">
    <property type="entry name" value="PPR_rpt"/>
</dbReference>
<evidence type="ECO:0000256" key="1">
    <source>
        <dbReference type="ARBA" id="ARBA00007626"/>
    </source>
</evidence>
<dbReference type="Proteomes" id="UP000836841">
    <property type="component" value="Chromosome 2"/>
</dbReference>
<organism evidence="4 5">
    <name type="scientific">Thlaspi arvense</name>
    <name type="common">Field penny-cress</name>
    <dbReference type="NCBI Taxonomy" id="13288"/>
    <lineage>
        <taxon>Eukaryota</taxon>
        <taxon>Viridiplantae</taxon>
        <taxon>Streptophyta</taxon>
        <taxon>Embryophyta</taxon>
        <taxon>Tracheophyta</taxon>
        <taxon>Spermatophyta</taxon>
        <taxon>Magnoliopsida</taxon>
        <taxon>eudicotyledons</taxon>
        <taxon>Gunneridae</taxon>
        <taxon>Pentapetalae</taxon>
        <taxon>rosids</taxon>
        <taxon>malvids</taxon>
        <taxon>Brassicales</taxon>
        <taxon>Brassicaceae</taxon>
        <taxon>Thlaspideae</taxon>
        <taxon>Thlaspi</taxon>
    </lineage>
</organism>
<feature type="repeat" description="PPR" evidence="3">
    <location>
        <begin position="145"/>
        <end position="179"/>
    </location>
</feature>
<dbReference type="Gene3D" id="1.25.40.10">
    <property type="entry name" value="Tetratricopeptide repeat domain"/>
    <property type="match status" value="3"/>
</dbReference>
<sequence>RKLRKKMRRSVVFASTVKRFVHGQGNPGTALPSLNFCFRARAFSVASDDYREKLRNGVDDAIGFLVLCLPLFGDALDLFGEMESKGIRPDVMERCLRLLSDMIERNIDANVVTFSALTEAFAKEGKLLEAERLYEEMIGRSIDPNIFTYSSLINGFCMQSRLEEAKRMFDLMVSKGCLPDVVIGLVGNTVTYNTPIQGFFQAEDCENAQQVFKQMVSAGVPPDIWTYNILLDGLCNNGKLEKALVVFQDMQKSEVELGMCKAGKVEDAWDLFSCLSLKGVKPNVVTCNTMISGLCRKDLLQEADALFRKMKEDGPLPDSGTYNALIGARLRDAASAELIKEMRSCGFAGDVSTVSLVTNIAPIHLDLRWDEAQIVARKLVPYRRSFYSQYKFRDGEGTKSALNLLRTMEESHIKANAVIYNHSSVQNFFTEMLETVSSFRCSCY</sequence>
<feature type="repeat" description="PPR" evidence="3">
    <location>
        <begin position="110"/>
        <end position="144"/>
    </location>
</feature>
<name>A0AAU9RR44_THLAR</name>
<dbReference type="PANTHER" id="PTHR47939">
    <property type="entry name" value="MEMBRANE-ASSOCIATED SALT-INDUCIBLE PROTEIN-LIKE"/>
    <property type="match status" value="1"/>
</dbReference>
<dbReference type="InterPro" id="IPR050667">
    <property type="entry name" value="PPR-containing_protein"/>
</dbReference>
<dbReference type="PROSITE" id="PS51375">
    <property type="entry name" value="PPR"/>
    <property type="match status" value="5"/>
</dbReference>
<dbReference type="PANTHER" id="PTHR47939:SF13">
    <property type="entry name" value="OS03G0201400 PROTEIN"/>
    <property type="match status" value="1"/>
</dbReference>
<protein>
    <recommendedName>
        <fullName evidence="6">Pentatricopeptide repeat-containing protein</fullName>
    </recommendedName>
</protein>
<proteinExistence type="inferred from homology"/>
<feature type="repeat" description="PPR" evidence="3">
    <location>
        <begin position="223"/>
        <end position="257"/>
    </location>
</feature>
<evidence type="ECO:0008006" key="6">
    <source>
        <dbReference type="Google" id="ProtNLM"/>
    </source>
</evidence>
<keyword evidence="5" id="KW-1185">Reference proteome</keyword>
<reference evidence="4 5" key="1">
    <citation type="submission" date="2022-03" db="EMBL/GenBank/DDBJ databases">
        <authorList>
            <person name="Nunn A."/>
            <person name="Chopra R."/>
            <person name="Nunn A."/>
            <person name="Contreras Garrido A."/>
        </authorList>
    </citation>
    <scope>NUCLEOTIDE SEQUENCE [LARGE SCALE GENOMIC DNA]</scope>
</reference>
<dbReference type="EMBL" id="OU466858">
    <property type="protein sequence ID" value="CAH2048202.1"/>
    <property type="molecule type" value="Genomic_DNA"/>
</dbReference>
<dbReference type="AlphaFoldDB" id="A0AAU9RR44"/>
<comment type="similarity">
    <text evidence="1">Belongs to the PPR family. P subfamily.</text>
</comment>
<dbReference type="Pfam" id="PF13041">
    <property type="entry name" value="PPR_2"/>
    <property type="match status" value="3"/>
</dbReference>
<feature type="repeat" description="PPR" evidence="3">
    <location>
        <begin position="188"/>
        <end position="222"/>
    </location>
</feature>
<keyword evidence="2" id="KW-0677">Repeat</keyword>
<accession>A0AAU9RR44</accession>
<evidence type="ECO:0000313" key="4">
    <source>
        <dbReference type="EMBL" id="CAH2048202.1"/>
    </source>
</evidence>
<feature type="non-terminal residue" evidence="4">
    <location>
        <position position="444"/>
    </location>
</feature>
<evidence type="ECO:0000256" key="3">
    <source>
        <dbReference type="PROSITE-ProRule" id="PRU00708"/>
    </source>
</evidence>
<dbReference type="InterPro" id="IPR011990">
    <property type="entry name" value="TPR-like_helical_dom_sf"/>
</dbReference>
<dbReference type="NCBIfam" id="TIGR00756">
    <property type="entry name" value="PPR"/>
    <property type="match status" value="5"/>
</dbReference>